<evidence type="ECO:0000313" key="4">
    <source>
        <dbReference type="Proteomes" id="UP000316093"/>
    </source>
</evidence>
<dbReference type="Pfam" id="PF07007">
    <property type="entry name" value="LprI"/>
    <property type="match status" value="1"/>
</dbReference>
<feature type="chain" id="PRO_5021506732" evidence="1">
    <location>
        <begin position="23"/>
        <end position="147"/>
    </location>
</feature>
<dbReference type="EMBL" id="CP041046">
    <property type="protein sequence ID" value="QDE40103.1"/>
    <property type="molecule type" value="Genomic_DNA"/>
</dbReference>
<feature type="signal peptide" evidence="1">
    <location>
        <begin position="1"/>
        <end position="22"/>
    </location>
</feature>
<dbReference type="Proteomes" id="UP000316093">
    <property type="component" value="Chromosome"/>
</dbReference>
<evidence type="ECO:0000256" key="1">
    <source>
        <dbReference type="SAM" id="SignalP"/>
    </source>
</evidence>
<protein>
    <submittedName>
        <fullName evidence="3">DUF1311 domain-containing protein</fullName>
    </submittedName>
</protein>
<reference evidence="3 4" key="1">
    <citation type="submission" date="2019-06" db="EMBL/GenBank/DDBJ databases">
        <title>A complete genome sequence for Luteibacter pinisoli MAH-14.</title>
        <authorList>
            <person name="Baltrus D.A."/>
        </authorList>
    </citation>
    <scope>NUCLEOTIDE SEQUENCE [LARGE SCALE GENOMIC DNA]</scope>
    <source>
        <strain evidence="3 4">MAH-14</strain>
    </source>
</reference>
<keyword evidence="4" id="KW-1185">Reference proteome</keyword>
<feature type="domain" description="Lysozyme inhibitor LprI-like N-terminal" evidence="2">
    <location>
        <begin position="46"/>
        <end position="115"/>
    </location>
</feature>
<dbReference type="InterPro" id="IPR009739">
    <property type="entry name" value="LprI-like_N"/>
</dbReference>
<sequence>MRAKMSWVAAALLLSTSTIVQAQESRTTQAMRHGAPKGLTETFFSCINAAGLDQARMSGCIATERRGQDVRLNKAYAVLMSTLDPRSKEAVRLAERAWLDFNTKTVAAETAIGGANEVTNIDVSQAELFRYCERANVLEDYVSSIGK</sequence>
<dbReference type="KEGG" id="lpy:FIV34_13195"/>
<dbReference type="OrthoDB" id="8926506at2"/>
<gene>
    <name evidence="3" type="ORF">FIV34_13195</name>
</gene>
<dbReference type="AlphaFoldDB" id="A0A4Y5Z748"/>
<organism evidence="3 4">
    <name type="scientific">Luteibacter pinisoli</name>
    <dbReference type="NCBI Taxonomy" id="2589080"/>
    <lineage>
        <taxon>Bacteria</taxon>
        <taxon>Pseudomonadati</taxon>
        <taxon>Pseudomonadota</taxon>
        <taxon>Gammaproteobacteria</taxon>
        <taxon>Lysobacterales</taxon>
        <taxon>Rhodanobacteraceae</taxon>
        <taxon>Luteibacter</taxon>
    </lineage>
</organism>
<dbReference type="RefSeq" id="WP_139983498.1">
    <property type="nucleotide sequence ID" value="NZ_CP041046.1"/>
</dbReference>
<keyword evidence="1" id="KW-0732">Signal</keyword>
<accession>A0A4Y5Z748</accession>
<name>A0A4Y5Z748_9GAMM</name>
<evidence type="ECO:0000259" key="2">
    <source>
        <dbReference type="Pfam" id="PF07007"/>
    </source>
</evidence>
<proteinExistence type="predicted"/>
<evidence type="ECO:0000313" key="3">
    <source>
        <dbReference type="EMBL" id="QDE40103.1"/>
    </source>
</evidence>
<dbReference type="Gene3D" id="1.20.1270.180">
    <property type="match status" value="1"/>
</dbReference>